<protein>
    <submittedName>
        <fullName evidence="1">Uncharacterized protein</fullName>
    </submittedName>
</protein>
<name>A0A0W0SU26_9GAMM</name>
<comment type="caution">
    <text evidence="1">The sequence shown here is derived from an EMBL/GenBank/DDBJ whole genome shotgun (WGS) entry which is preliminary data.</text>
</comment>
<dbReference type="PATRIC" id="fig|29422.6.peg.102"/>
<reference evidence="1 2" key="1">
    <citation type="submission" date="2015-11" db="EMBL/GenBank/DDBJ databases">
        <title>Genomic analysis of 38 Legionella species identifies large and diverse effector repertoires.</title>
        <authorList>
            <person name="Burstein D."/>
            <person name="Amaro F."/>
            <person name="Zusman T."/>
            <person name="Lifshitz Z."/>
            <person name="Cohen O."/>
            <person name="Gilbert J.A."/>
            <person name="Pupko T."/>
            <person name="Shuman H.A."/>
            <person name="Segal G."/>
        </authorList>
    </citation>
    <scope>NUCLEOTIDE SEQUENCE [LARGE SCALE GENOMIC DNA]</scope>
    <source>
        <strain evidence="1 2">ATCC 43878</strain>
    </source>
</reference>
<dbReference type="EMBL" id="LNXV01000003">
    <property type="protein sequence ID" value="KTC86872.1"/>
    <property type="molecule type" value="Genomic_DNA"/>
</dbReference>
<accession>A0A0W0SU26</accession>
<proteinExistence type="predicted"/>
<gene>
    <name evidence="1" type="ORF">Lbru_0101</name>
</gene>
<organism evidence="1 2">
    <name type="scientific">Legionella brunensis</name>
    <dbReference type="NCBI Taxonomy" id="29422"/>
    <lineage>
        <taxon>Bacteria</taxon>
        <taxon>Pseudomonadati</taxon>
        <taxon>Pseudomonadota</taxon>
        <taxon>Gammaproteobacteria</taxon>
        <taxon>Legionellales</taxon>
        <taxon>Legionellaceae</taxon>
        <taxon>Legionella</taxon>
    </lineage>
</organism>
<sequence>MQDKFRFLGQLPQEMGIETAAHLATPDLIRLSMTSKGHRAFFKPVLEERKVLQKFIHHLVRGEHNAVKEMLKKDINLMVKRDQVTDCSDRTFPFISGFEYALWALDKHMWTMMLDCLPKNEQGNKIFVQLLSQYNRVNTDGVTYRLHGKTITEKHFDFKNTIIKELQTQTNFIMASYWNTISYTQWLEGVGGAQKLLPMHVVDEYCSSEPFYTGPQFTSQPKSSRQFFNWMTGKYENWFGPDSQLAIDFAIVKVEEAQAWWDWRGWGEDGGWRALQTDVDAMTVLCEVRMQDFINLKSQLEEQVTLNNCHQIAQIVPR</sequence>
<evidence type="ECO:0000313" key="1">
    <source>
        <dbReference type="EMBL" id="KTC86872.1"/>
    </source>
</evidence>
<keyword evidence="2" id="KW-1185">Reference proteome</keyword>
<dbReference type="OrthoDB" id="5652138at2"/>
<dbReference type="AlphaFoldDB" id="A0A0W0SU26"/>
<dbReference type="Proteomes" id="UP000054742">
    <property type="component" value="Unassembled WGS sequence"/>
</dbReference>
<dbReference type="RefSeq" id="WP_058440224.1">
    <property type="nucleotide sequence ID" value="NZ_CAAAHU010000001.1"/>
</dbReference>
<evidence type="ECO:0000313" key="2">
    <source>
        <dbReference type="Proteomes" id="UP000054742"/>
    </source>
</evidence>